<feature type="region of interest" description="Disordered" evidence="1">
    <location>
        <begin position="148"/>
        <end position="175"/>
    </location>
</feature>
<proteinExistence type="predicted"/>
<protein>
    <submittedName>
        <fullName evidence="2">Uncharacterized protein</fullName>
    </submittedName>
</protein>
<gene>
    <name evidence="2" type="ORF">B0T18DRAFT_211185</name>
</gene>
<dbReference type="AlphaFoldDB" id="A0AA40JZ73"/>
<organism evidence="2 3">
    <name type="scientific">Schizothecium vesticola</name>
    <dbReference type="NCBI Taxonomy" id="314040"/>
    <lineage>
        <taxon>Eukaryota</taxon>
        <taxon>Fungi</taxon>
        <taxon>Dikarya</taxon>
        <taxon>Ascomycota</taxon>
        <taxon>Pezizomycotina</taxon>
        <taxon>Sordariomycetes</taxon>
        <taxon>Sordariomycetidae</taxon>
        <taxon>Sordariales</taxon>
        <taxon>Schizotheciaceae</taxon>
        <taxon>Schizothecium</taxon>
    </lineage>
</organism>
<keyword evidence="3" id="KW-1185">Reference proteome</keyword>
<accession>A0AA40JZ73</accession>
<reference evidence="2" key="1">
    <citation type="submission" date="2023-06" db="EMBL/GenBank/DDBJ databases">
        <title>Genome-scale phylogeny and comparative genomics of the fungal order Sordariales.</title>
        <authorList>
            <consortium name="Lawrence Berkeley National Laboratory"/>
            <person name="Hensen N."/>
            <person name="Bonometti L."/>
            <person name="Westerberg I."/>
            <person name="Brannstrom I.O."/>
            <person name="Guillou S."/>
            <person name="Cros-Aarteil S."/>
            <person name="Calhoun S."/>
            <person name="Haridas S."/>
            <person name="Kuo A."/>
            <person name="Mondo S."/>
            <person name="Pangilinan J."/>
            <person name="Riley R."/>
            <person name="LaButti K."/>
            <person name="Andreopoulos B."/>
            <person name="Lipzen A."/>
            <person name="Chen C."/>
            <person name="Yanf M."/>
            <person name="Daum C."/>
            <person name="Ng V."/>
            <person name="Clum A."/>
            <person name="Steindorff A."/>
            <person name="Ohm R."/>
            <person name="Martin F."/>
            <person name="Silar P."/>
            <person name="Natvig D."/>
            <person name="Lalanne C."/>
            <person name="Gautier V."/>
            <person name="Ament-velasquez S.L."/>
            <person name="Kruys A."/>
            <person name="Hutchinson M.I."/>
            <person name="Powell A.J."/>
            <person name="Barry K."/>
            <person name="Miller A.N."/>
            <person name="Grigoriev I.V."/>
            <person name="Debuchy R."/>
            <person name="Gladieux P."/>
            <person name="Thoren M.H."/>
            <person name="Johannesson H."/>
        </authorList>
    </citation>
    <scope>NUCLEOTIDE SEQUENCE</scope>
    <source>
        <strain evidence="2">SMH3187-1</strain>
    </source>
</reference>
<evidence type="ECO:0000313" key="2">
    <source>
        <dbReference type="EMBL" id="KAK0740533.1"/>
    </source>
</evidence>
<feature type="region of interest" description="Disordered" evidence="1">
    <location>
        <begin position="195"/>
        <end position="217"/>
    </location>
</feature>
<evidence type="ECO:0000313" key="3">
    <source>
        <dbReference type="Proteomes" id="UP001172155"/>
    </source>
</evidence>
<sequence>MNTSAHPHILSPDPTACEHKHSPSTTEGQLRAYCSHMPKTDARCRVTKSGRAATAALRPQRASWATVHLLRLCFHSLAVAVRFSWVRCSSDGIRTQMPDVATGRVRVEGERRRERYQTGNAAPRILDAVAIAVQDSSLPATMATRRLGRPCRHGGRMIPKSTSAPTDRNRPRVGHQASQLRTRLPRLSRHVVDRPDQVNRPLGGRCTDHLGGGHSGKDDLVMPVAAVVLLRDCEVRDG</sequence>
<evidence type="ECO:0000256" key="1">
    <source>
        <dbReference type="SAM" id="MobiDB-lite"/>
    </source>
</evidence>
<name>A0AA40JZ73_9PEZI</name>
<dbReference type="Proteomes" id="UP001172155">
    <property type="component" value="Unassembled WGS sequence"/>
</dbReference>
<comment type="caution">
    <text evidence="2">The sequence shown here is derived from an EMBL/GenBank/DDBJ whole genome shotgun (WGS) entry which is preliminary data.</text>
</comment>
<feature type="region of interest" description="Disordered" evidence="1">
    <location>
        <begin position="1"/>
        <end position="24"/>
    </location>
</feature>
<dbReference type="EMBL" id="JAUKUD010000006">
    <property type="protein sequence ID" value="KAK0740533.1"/>
    <property type="molecule type" value="Genomic_DNA"/>
</dbReference>